<dbReference type="PRINTS" id="PR00032">
    <property type="entry name" value="HTHARAC"/>
</dbReference>
<evidence type="ECO:0000259" key="4">
    <source>
        <dbReference type="PROSITE" id="PS01124"/>
    </source>
</evidence>
<evidence type="ECO:0000256" key="3">
    <source>
        <dbReference type="ARBA" id="ARBA00023163"/>
    </source>
</evidence>
<dbReference type="PANTHER" id="PTHR47894:SF4">
    <property type="entry name" value="HTH-TYPE TRANSCRIPTIONAL REGULATOR GADX"/>
    <property type="match status" value="1"/>
</dbReference>
<dbReference type="PROSITE" id="PS00041">
    <property type="entry name" value="HTH_ARAC_FAMILY_1"/>
    <property type="match status" value="1"/>
</dbReference>
<dbReference type="OrthoDB" id="8584243at2"/>
<dbReference type="InterPro" id="IPR020449">
    <property type="entry name" value="Tscrpt_reg_AraC-type_HTH"/>
</dbReference>
<dbReference type="EMBL" id="QJKI01000002">
    <property type="protein sequence ID" value="PXX81384.1"/>
    <property type="molecule type" value="Genomic_DNA"/>
</dbReference>
<dbReference type="AlphaFoldDB" id="A0A318KU31"/>
<name>A0A318KU31_9NEIS</name>
<keyword evidence="2 5" id="KW-0238">DNA-binding</keyword>
<dbReference type="GO" id="GO:0005829">
    <property type="term" value="C:cytosol"/>
    <property type="evidence" value="ECO:0007669"/>
    <property type="project" value="TreeGrafter"/>
</dbReference>
<keyword evidence="6" id="KW-1185">Reference proteome</keyword>
<dbReference type="Gene3D" id="1.10.10.60">
    <property type="entry name" value="Homeodomain-like"/>
    <property type="match status" value="1"/>
</dbReference>
<gene>
    <name evidence="5" type="ORF">DFR34_102224</name>
</gene>
<dbReference type="PANTHER" id="PTHR47894">
    <property type="entry name" value="HTH-TYPE TRANSCRIPTIONAL REGULATOR GADX"/>
    <property type="match status" value="1"/>
</dbReference>
<dbReference type="SUPFAM" id="SSF46689">
    <property type="entry name" value="Homeodomain-like"/>
    <property type="match status" value="1"/>
</dbReference>
<dbReference type="InterPro" id="IPR009057">
    <property type="entry name" value="Homeodomain-like_sf"/>
</dbReference>
<dbReference type="SMART" id="SM00342">
    <property type="entry name" value="HTH_ARAC"/>
    <property type="match status" value="1"/>
</dbReference>
<dbReference type="Proteomes" id="UP000247555">
    <property type="component" value="Unassembled WGS sequence"/>
</dbReference>
<proteinExistence type="predicted"/>
<feature type="domain" description="HTH araC/xylS-type" evidence="4">
    <location>
        <begin position="168"/>
        <end position="265"/>
    </location>
</feature>
<organism evidence="5 6">
    <name type="scientific">Rivihabitans pingtungensis</name>
    <dbReference type="NCBI Taxonomy" id="1054498"/>
    <lineage>
        <taxon>Bacteria</taxon>
        <taxon>Pseudomonadati</taxon>
        <taxon>Pseudomonadota</taxon>
        <taxon>Betaproteobacteria</taxon>
        <taxon>Neisseriales</taxon>
        <taxon>Aquaspirillaceae</taxon>
        <taxon>Rivihabitans</taxon>
    </lineage>
</organism>
<accession>A0A318KU31</accession>
<evidence type="ECO:0000313" key="5">
    <source>
        <dbReference type="EMBL" id="PXX81384.1"/>
    </source>
</evidence>
<dbReference type="RefSeq" id="WP_110389684.1">
    <property type="nucleotide sequence ID" value="NZ_QJKI01000002.1"/>
</dbReference>
<dbReference type="Pfam" id="PF12833">
    <property type="entry name" value="HTH_18"/>
    <property type="match status" value="1"/>
</dbReference>
<comment type="caution">
    <text evidence="5">The sequence shown here is derived from an EMBL/GenBank/DDBJ whole genome shotgun (WGS) entry which is preliminary data.</text>
</comment>
<dbReference type="InterPro" id="IPR018062">
    <property type="entry name" value="HTH_AraC-typ_CS"/>
</dbReference>
<dbReference type="PROSITE" id="PS01124">
    <property type="entry name" value="HTH_ARAC_FAMILY_2"/>
    <property type="match status" value="1"/>
</dbReference>
<dbReference type="InterPro" id="IPR018060">
    <property type="entry name" value="HTH_AraC"/>
</dbReference>
<sequence>MNARASLHVPGVASWIEFRAAREQRVRAVRFPRLTLVRVREGAKEICHGGQRMLAHAATLLLAPAGSVMDVCNQPGAGRFRSECLTLDPTLVEHFAVREAGLLHGAPPPPCVAVTPMLAEVWAHAMHGWETPTDARVLAHRLEELLLALALAGHGAALRPAASLAVSERVRRLLLAKPGADWRADQVAAQLHCSAATLRRQLARERAAFSDILRECRLGQALMLLQTSPWPVARIAAECGYDCASRFAVSFRQRYGLSPSALRATLPAG</sequence>
<keyword evidence="1" id="KW-0805">Transcription regulation</keyword>
<dbReference type="GO" id="GO:0003700">
    <property type="term" value="F:DNA-binding transcription factor activity"/>
    <property type="evidence" value="ECO:0007669"/>
    <property type="project" value="InterPro"/>
</dbReference>
<keyword evidence="3" id="KW-0804">Transcription</keyword>
<evidence type="ECO:0000313" key="6">
    <source>
        <dbReference type="Proteomes" id="UP000247555"/>
    </source>
</evidence>
<protein>
    <submittedName>
        <fullName evidence="5">AraC-like DNA-binding protein</fullName>
    </submittedName>
</protein>
<dbReference type="GO" id="GO:0000976">
    <property type="term" value="F:transcription cis-regulatory region binding"/>
    <property type="evidence" value="ECO:0007669"/>
    <property type="project" value="TreeGrafter"/>
</dbReference>
<evidence type="ECO:0000256" key="1">
    <source>
        <dbReference type="ARBA" id="ARBA00023015"/>
    </source>
</evidence>
<reference evidence="5 6" key="1">
    <citation type="submission" date="2018-05" db="EMBL/GenBank/DDBJ databases">
        <title>Genomic Encyclopedia of Type Strains, Phase IV (KMG-IV): sequencing the most valuable type-strain genomes for metagenomic binning, comparative biology and taxonomic classification.</title>
        <authorList>
            <person name="Goeker M."/>
        </authorList>
    </citation>
    <scope>NUCLEOTIDE SEQUENCE [LARGE SCALE GENOMIC DNA]</scope>
    <source>
        <strain evidence="5 6">DSM 29661</strain>
    </source>
</reference>
<evidence type="ECO:0000256" key="2">
    <source>
        <dbReference type="ARBA" id="ARBA00023125"/>
    </source>
</evidence>